<dbReference type="EC" id="2.1.1.-" evidence="1"/>
<reference evidence="3" key="1">
    <citation type="submission" date="2020-11" db="EMBL/GenBank/DDBJ databases">
        <authorList>
            <consortium name="DOE Joint Genome Institute"/>
            <person name="Ahrendt S."/>
            <person name="Riley R."/>
            <person name="Andreopoulos W."/>
            <person name="Labutti K."/>
            <person name="Pangilinan J."/>
            <person name="Ruiz-Duenas F.J."/>
            <person name="Barrasa J.M."/>
            <person name="Sanchez-Garcia M."/>
            <person name="Camarero S."/>
            <person name="Miyauchi S."/>
            <person name="Serrano A."/>
            <person name="Linde D."/>
            <person name="Babiker R."/>
            <person name="Drula E."/>
            <person name="Ayuso-Fernandez I."/>
            <person name="Pacheco R."/>
            <person name="Padilla G."/>
            <person name="Ferreira P."/>
            <person name="Barriuso J."/>
            <person name="Kellner H."/>
            <person name="Castanera R."/>
            <person name="Alfaro M."/>
            <person name="Ramirez L."/>
            <person name="Pisabarro A.G."/>
            <person name="Kuo A."/>
            <person name="Tritt A."/>
            <person name="Lipzen A."/>
            <person name="He G."/>
            <person name="Yan M."/>
            <person name="Ng V."/>
            <person name="Cullen D."/>
            <person name="Martin F."/>
            <person name="Rosso M.-N."/>
            <person name="Henrissat B."/>
            <person name="Hibbett D."/>
            <person name="Martinez A.T."/>
            <person name="Grigoriev I.V."/>
        </authorList>
    </citation>
    <scope>NUCLEOTIDE SEQUENCE</scope>
    <source>
        <strain evidence="3">MF-IS2</strain>
    </source>
</reference>
<dbReference type="PANTHER" id="PTHR12315">
    <property type="entry name" value="BICOID-INTERACTING PROTEIN RELATED"/>
    <property type="match status" value="1"/>
</dbReference>
<dbReference type="GO" id="GO:0017069">
    <property type="term" value="F:snRNA binding"/>
    <property type="evidence" value="ECO:0007669"/>
    <property type="project" value="TreeGrafter"/>
</dbReference>
<organism evidence="3 4">
    <name type="scientific">Macrolepiota fuliginosa MF-IS2</name>
    <dbReference type="NCBI Taxonomy" id="1400762"/>
    <lineage>
        <taxon>Eukaryota</taxon>
        <taxon>Fungi</taxon>
        <taxon>Dikarya</taxon>
        <taxon>Basidiomycota</taxon>
        <taxon>Agaricomycotina</taxon>
        <taxon>Agaricomycetes</taxon>
        <taxon>Agaricomycetidae</taxon>
        <taxon>Agaricales</taxon>
        <taxon>Agaricineae</taxon>
        <taxon>Agaricaceae</taxon>
        <taxon>Macrolepiota</taxon>
    </lineage>
</organism>
<keyword evidence="1" id="KW-0808">Transferase</keyword>
<protein>
    <recommendedName>
        <fullName evidence="1">RNA methyltransferase</fullName>
        <ecNumber evidence="1">2.1.1.-</ecNumber>
    </recommendedName>
</protein>
<evidence type="ECO:0000256" key="1">
    <source>
        <dbReference type="RuleBase" id="RU367087"/>
    </source>
</evidence>
<comment type="caution">
    <text evidence="3">The sequence shown here is derived from an EMBL/GenBank/DDBJ whole genome shotgun (WGS) entry which is preliminary data.</text>
</comment>
<dbReference type="EMBL" id="MU151686">
    <property type="protein sequence ID" value="KAF9442179.1"/>
    <property type="molecule type" value="Genomic_DNA"/>
</dbReference>
<name>A0A9P6BXZ3_9AGAR</name>
<dbReference type="GO" id="GO:0032259">
    <property type="term" value="P:methylation"/>
    <property type="evidence" value="ECO:0007669"/>
    <property type="project" value="UniProtKB-KW"/>
</dbReference>
<sequence>MIPTHGNYTGYYKKRAALRLDRFPHFVLSDKIVLDVGANDGHVTTAITHSALAPSQASTQPGAIVLLSGPRPPPTVSPAISLPPSLMNSDPYLSHLQTPLVMTSTSSPTISPSTVQIGPRTIFQKMRLATILCSRPASWYATDTCYRLSVTKWIHLNQGDADLVAFFRKIHRVLHMAAT</sequence>
<dbReference type="Pfam" id="PF06859">
    <property type="entry name" value="Bin3"/>
    <property type="match status" value="1"/>
</dbReference>
<dbReference type="InterPro" id="IPR029063">
    <property type="entry name" value="SAM-dependent_MTases_sf"/>
</dbReference>
<evidence type="ECO:0000313" key="3">
    <source>
        <dbReference type="EMBL" id="KAF9442179.1"/>
    </source>
</evidence>
<keyword evidence="4" id="KW-1185">Reference proteome</keyword>
<feature type="domain" description="RNA methyltransferase bin3 C-terminal" evidence="2">
    <location>
        <begin position="143"/>
        <end position="175"/>
    </location>
</feature>
<dbReference type="Proteomes" id="UP000807342">
    <property type="component" value="Unassembled WGS sequence"/>
</dbReference>
<gene>
    <name evidence="3" type="ORF">P691DRAFT_811244</name>
</gene>
<dbReference type="PANTHER" id="PTHR12315:SF0">
    <property type="entry name" value="7SK SNRNA METHYLPHOSPHATE CAPPING ENZYME"/>
    <property type="match status" value="1"/>
</dbReference>
<keyword evidence="1" id="KW-0949">S-adenosyl-L-methionine</keyword>
<dbReference type="Gene3D" id="3.40.50.150">
    <property type="entry name" value="Vaccinia Virus protein VP39"/>
    <property type="match status" value="2"/>
</dbReference>
<keyword evidence="1" id="KW-0489">Methyltransferase</keyword>
<evidence type="ECO:0000259" key="2">
    <source>
        <dbReference type="Pfam" id="PF06859"/>
    </source>
</evidence>
<dbReference type="GO" id="GO:0040031">
    <property type="term" value="P:snRNA modification"/>
    <property type="evidence" value="ECO:0007669"/>
    <property type="project" value="TreeGrafter"/>
</dbReference>
<dbReference type="GO" id="GO:0008171">
    <property type="term" value="F:O-methyltransferase activity"/>
    <property type="evidence" value="ECO:0007669"/>
    <property type="project" value="UniProtKB-UniRule"/>
</dbReference>
<proteinExistence type="inferred from homology"/>
<dbReference type="OrthoDB" id="540004at2759"/>
<dbReference type="AlphaFoldDB" id="A0A9P6BXZ3"/>
<comment type="similarity">
    <text evidence="1">Belongs to the methyltransferase superfamily.</text>
</comment>
<evidence type="ECO:0000313" key="4">
    <source>
        <dbReference type="Proteomes" id="UP000807342"/>
    </source>
</evidence>
<accession>A0A9P6BXZ3</accession>
<dbReference type="InterPro" id="IPR039772">
    <property type="entry name" value="Bin3-like"/>
</dbReference>
<dbReference type="InterPro" id="IPR010675">
    <property type="entry name" value="Bin3_C"/>
</dbReference>
<dbReference type="GO" id="GO:0008173">
    <property type="term" value="F:RNA methyltransferase activity"/>
    <property type="evidence" value="ECO:0007669"/>
    <property type="project" value="UniProtKB-UniRule"/>
</dbReference>